<reference evidence="2" key="1">
    <citation type="submission" date="2023-06" db="EMBL/GenBank/DDBJ databases">
        <authorList>
            <consortium name="Lawrence Berkeley National Laboratory"/>
            <person name="Ahrendt S."/>
            <person name="Sahu N."/>
            <person name="Indic B."/>
            <person name="Wong-Bajracharya J."/>
            <person name="Merenyi Z."/>
            <person name="Ke H.-M."/>
            <person name="Monk M."/>
            <person name="Kocsube S."/>
            <person name="Drula E."/>
            <person name="Lipzen A."/>
            <person name="Balint B."/>
            <person name="Henrissat B."/>
            <person name="Andreopoulos B."/>
            <person name="Martin F.M."/>
            <person name="Harder C.B."/>
            <person name="Rigling D."/>
            <person name="Ford K.L."/>
            <person name="Foster G.D."/>
            <person name="Pangilinan J."/>
            <person name="Papanicolaou A."/>
            <person name="Barry K."/>
            <person name="LaButti K."/>
            <person name="Viragh M."/>
            <person name="Koriabine M."/>
            <person name="Yan M."/>
            <person name="Riley R."/>
            <person name="Champramary S."/>
            <person name="Plett K.L."/>
            <person name="Tsai I.J."/>
            <person name="Slot J."/>
            <person name="Sipos G."/>
            <person name="Plett J."/>
            <person name="Nagy L.G."/>
            <person name="Grigoriev I.V."/>
        </authorList>
    </citation>
    <scope>NUCLEOTIDE SEQUENCE</scope>
    <source>
        <strain evidence="2">HWK02</strain>
    </source>
</reference>
<comment type="caution">
    <text evidence="2">The sequence shown here is derived from an EMBL/GenBank/DDBJ whole genome shotgun (WGS) entry which is preliminary data.</text>
</comment>
<evidence type="ECO:0000313" key="2">
    <source>
        <dbReference type="EMBL" id="KAK0492334.1"/>
    </source>
</evidence>
<organism evidence="2 3">
    <name type="scientific">Armillaria luteobubalina</name>
    <dbReference type="NCBI Taxonomy" id="153913"/>
    <lineage>
        <taxon>Eukaryota</taxon>
        <taxon>Fungi</taxon>
        <taxon>Dikarya</taxon>
        <taxon>Basidiomycota</taxon>
        <taxon>Agaricomycotina</taxon>
        <taxon>Agaricomycetes</taxon>
        <taxon>Agaricomycetidae</taxon>
        <taxon>Agaricales</taxon>
        <taxon>Marasmiineae</taxon>
        <taxon>Physalacriaceae</taxon>
        <taxon>Armillaria</taxon>
    </lineage>
</organism>
<proteinExistence type="predicted"/>
<evidence type="ECO:0000313" key="3">
    <source>
        <dbReference type="Proteomes" id="UP001175228"/>
    </source>
</evidence>
<gene>
    <name evidence="2" type="ORF">EDD18DRAFT_1184085</name>
</gene>
<dbReference type="EMBL" id="JAUEPU010000030">
    <property type="protein sequence ID" value="KAK0492334.1"/>
    <property type="molecule type" value="Genomic_DNA"/>
</dbReference>
<feature type="signal peptide" evidence="1">
    <location>
        <begin position="1"/>
        <end position="26"/>
    </location>
</feature>
<dbReference type="AlphaFoldDB" id="A0AA39PZ62"/>
<keyword evidence="3" id="KW-1185">Reference proteome</keyword>
<accession>A0AA39PZ62</accession>
<sequence>MPRHSLKIEWFQVLCQFWAMLAPCQAYYSRKFLFGVVKIVIEKTCKTKAASLGRTRTCFLKHLYHHSITSSSNSDYFLRTKPNFN</sequence>
<dbReference type="Proteomes" id="UP001175228">
    <property type="component" value="Unassembled WGS sequence"/>
</dbReference>
<protein>
    <recommendedName>
        <fullName evidence="4">Secreted protein</fullName>
    </recommendedName>
</protein>
<feature type="chain" id="PRO_5041452936" description="Secreted protein" evidence="1">
    <location>
        <begin position="27"/>
        <end position="85"/>
    </location>
</feature>
<evidence type="ECO:0008006" key="4">
    <source>
        <dbReference type="Google" id="ProtNLM"/>
    </source>
</evidence>
<name>A0AA39PZ62_9AGAR</name>
<evidence type="ECO:0000256" key="1">
    <source>
        <dbReference type="SAM" id="SignalP"/>
    </source>
</evidence>
<keyword evidence="1" id="KW-0732">Signal</keyword>